<dbReference type="OrthoDB" id="5398665at2759"/>
<gene>
    <name evidence="7" type="ORF">J8A68_004977</name>
</gene>
<evidence type="ECO:0000256" key="3">
    <source>
        <dbReference type="ARBA" id="ARBA00023163"/>
    </source>
</evidence>
<dbReference type="Proteomes" id="UP000694255">
    <property type="component" value="Unassembled WGS sequence"/>
</dbReference>
<feature type="domain" description="Alpha box" evidence="6">
    <location>
        <begin position="82"/>
        <end position="141"/>
    </location>
</feature>
<keyword evidence="1 5" id="KW-0805">Transcription regulation</keyword>
<evidence type="ECO:0000256" key="1">
    <source>
        <dbReference type="ARBA" id="ARBA00023015"/>
    </source>
</evidence>
<sequence>MRRNKSIPKELTSQFRVSKKKMQLQKDLALNVPKNSNVEFRISSLPDLPTPSKELQELIFEYKLSSDLYLAMCPPKKQKLSKPKRGSKPINSFIAFRSFYTRAIRHPNYQREISQKLAKLWLTEPSKSIWDQYTESYNNYLSRGNKGLGLVDWLTKVLNIDLTEDIAISQDHFVKPFNSGTVQDIYLFDR</sequence>
<reference evidence="7 8" key="1">
    <citation type="journal article" date="2021" name="DNA Res.">
        <title>Genome analysis of Candida subhashii reveals its hybrid nature and dual mitochondrial genome conformations.</title>
        <authorList>
            <person name="Mixao V."/>
            <person name="Hegedusova E."/>
            <person name="Saus E."/>
            <person name="Pryszcz L.P."/>
            <person name="Cillingova A."/>
            <person name="Nosek J."/>
            <person name="Gabaldon T."/>
        </authorList>
    </citation>
    <scope>NUCLEOTIDE SEQUENCE [LARGE SCALE GENOMIC DNA]</scope>
    <source>
        <strain evidence="7 8">CBS 10753</strain>
    </source>
</reference>
<protein>
    <submittedName>
        <fullName evidence="7">MTLALPHA1</fullName>
    </submittedName>
</protein>
<dbReference type="GO" id="GO:0008301">
    <property type="term" value="F:DNA binding, bending"/>
    <property type="evidence" value="ECO:0007669"/>
    <property type="project" value="InterPro"/>
</dbReference>
<comment type="caution">
    <text evidence="7">The sequence shown here is derived from an EMBL/GenBank/DDBJ whole genome shotgun (WGS) entry which is preliminary data.</text>
</comment>
<evidence type="ECO:0000256" key="5">
    <source>
        <dbReference type="RuleBase" id="RU003516"/>
    </source>
</evidence>
<evidence type="ECO:0000256" key="4">
    <source>
        <dbReference type="ARBA" id="ARBA00023242"/>
    </source>
</evidence>
<dbReference type="RefSeq" id="XP_049261751.1">
    <property type="nucleotide sequence ID" value="XM_049408992.1"/>
</dbReference>
<keyword evidence="4 5" id="KW-0539">Nucleus</keyword>
<evidence type="ECO:0000259" key="6">
    <source>
        <dbReference type="PROSITE" id="PS51325"/>
    </source>
</evidence>
<proteinExistence type="inferred from homology"/>
<dbReference type="GO" id="GO:0005634">
    <property type="term" value="C:nucleus"/>
    <property type="evidence" value="ECO:0007669"/>
    <property type="project" value="UniProtKB-SubCell"/>
</dbReference>
<dbReference type="PROSITE" id="PS51325">
    <property type="entry name" value="ALPHA_BOX"/>
    <property type="match status" value="1"/>
</dbReference>
<dbReference type="InterPro" id="IPR006856">
    <property type="entry name" value="MATalpha_HMGbox"/>
</dbReference>
<evidence type="ECO:0000313" key="7">
    <source>
        <dbReference type="EMBL" id="KAG7661518.1"/>
    </source>
</evidence>
<keyword evidence="3 5" id="KW-0804">Transcription</keyword>
<name>A0A8J5UEW0_9ASCO</name>
<keyword evidence="2 5" id="KW-0238">DNA-binding</keyword>
<comment type="subcellular location">
    <subcellularLocation>
        <location evidence="5">Nucleus</location>
    </subcellularLocation>
</comment>
<dbReference type="EMBL" id="JAGSYN010000218">
    <property type="protein sequence ID" value="KAG7661518.1"/>
    <property type="molecule type" value="Genomic_DNA"/>
</dbReference>
<keyword evidence="8" id="KW-1185">Reference proteome</keyword>
<comment type="similarity">
    <text evidence="5">Belongs to the MATALPHA1 family.</text>
</comment>
<dbReference type="AlphaFoldDB" id="A0A8J5UEW0"/>
<organism evidence="7 8">
    <name type="scientific">[Candida] subhashii</name>
    <dbReference type="NCBI Taxonomy" id="561895"/>
    <lineage>
        <taxon>Eukaryota</taxon>
        <taxon>Fungi</taxon>
        <taxon>Dikarya</taxon>
        <taxon>Ascomycota</taxon>
        <taxon>Saccharomycotina</taxon>
        <taxon>Pichiomycetes</taxon>
        <taxon>Debaryomycetaceae</taxon>
        <taxon>Spathaspora</taxon>
    </lineage>
</organism>
<dbReference type="GeneID" id="73471777"/>
<evidence type="ECO:0000256" key="2">
    <source>
        <dbReference type="ARBA" id="ARBA00023125"/>
    </source>
</evidence>
<accession>A0A8J5UEW0</accession>
<evidence type="ECO:0000313" key="8">
    <source>
        <dbReference type="Proteomes" id="UP000694255"/>
    </source>
</evidence>
<dbReference type="Pfam" id="PF04769">
    <property type="entry name" value="MATalpha_HMGbox"/>
    <property type="match status" value="1"/>
</dbReference>
<dbReference type="GO" id="GO:0045895">
    <property type="term" value="P:positive regulation of mating-type specific transcription, DNA-templated"/>
    <property type="evidence" value="ECO:0007669"/>
    <property type="project" value="InterPro"/>
</dbReference>